<dbReference type="EMBL" id="NCSJ02000069">
    <property type="protein sequence ID" value="RFU31761.1"/>
    <property type="molecule type" value="Genomic_DNA"/>
</dbReference>
<keyword evidence="4" id="KW-0328">Glycosyltransferase</keyword>
<dbReference type="STRING" id="5539.A0A3E2HFA9"/>
<accession>A0A3E2HFA9</accession>
<keyword evidence="5" id="KW-0472">Membrane</keyword>
<dbReference type="InterPro" id="IPR013616">
    <property type="entry name" value="Chitin_synth_N"/>
</dbReference>
<name>A0A3E2HFA9_SCYLI</name>
<evidence type="ECO:0000313" key="8">
    <source>
        <dbReference type="Proteomes" id="UP000258309"/>
    </source>
</evidence>
<evidence type="ECO:0000313" key="7">
    <source>
        <dbReference type="EMBL" id="RFU31761.1"/>
    </source>
</evidence>
<dbReference type="EC" id="2.4.1.16" evidence="2"/>
<dbReference type="Proteomes" id="UP000258309">
    <property type="component" value="Unassembled WGS sequence"/>
</dbReference>
<evidence type="ECO:0000256" key="4">
    <source>
        <dbReference type="ARBA" id="ARBA00022676"/>
    </source>
</evidence>
<dbReference type="AlphaFoldDB" id="A0A3E2HFA9"/>
<keyword evidence="8" id="KW-1185">Reference proteome</keyword>
<evidence type="ECO:0000256" key="1">
    <source>
        <dbReference type="ARBA" id="ARBA00004651"/>
    </source>
</evidence>
<gene>
    <name evidence="7" type="ORF">B7463_g4604</name>
</gene>
<keyword evidence="5" id="KW-0812">Transmembrane</keyword>
<comment type="subcellular location">
    <subcellularLocation>
        <location evidence="1">Cell membrane</location>
        <topology evidence="1">Multi-pass membrane protein</topology>
    </subcellularLocation>
</comment>
<dbReference type="OrthoDB" id="3594836at2759"/>
<evidence type="ECO:0000256" key="3">
    <source>
        <dbReference type="ARBA" id="ARBA00022475"/>
    </source>
</evidence>
<dbReference type="GO" id="GO:0005886">
    <property type="term" value="C:plasma membrane"/>
    <property type="evidence" value="ECO:0007669"/>
    <property type="project" value="UniProtKB-SubCell"/>
</dbReference>
<proteinExistence type="predicted"/>
<dbReference type="Pfam" id="PF08407">
    <property type="entry name" value="Chitin_synth_1N"/>
    <property type="match status" value="1"/>
</dbReference>
<dbReference type="GO" id="GO:0004100">
    <property type="term" value="F:chitin synthase activity"/>
    <property type="evidence" value="ECO:0007669"/>
    <property type="project" value="UniProtKB-EC"/>
</dbReference>
<evidence type="ECO:0000256" key="2">
    <source>
        <dbReference type="ARBA" id="ARBA00012543"/>
    </source>
</evidence>
<feature type="domain" description="Chitin synthase N-terminal" evidence="6">
    <location>
        <begin position="20"/>
        <end position="75"/>
    </location>
</feature>
<evidence type="ECO:0000259" key="6">
    <source>
        <dbReference type="Pfam" id="PF08407"/>
    </source>
</evidence>
<sequence length="283" mass="31443">MTLPLTSEPIVSPPTFESGIVLDIPVWTCVLARLRKAVERESAVVRWSAINCGPAELPTKNYKLRPRLYARPRQTKLLVSITISDTDREGTLRRTLDSVLLNINCIETETDLNPMVSWKDIVIVFVGSSSTMRPETTSIGTVRANVWVVRAFAVMLKAQIWVSVQHCSIKSTAFIDIMHEFQKDLSCTSVRGFMQGICSVAVAKDPRTSFRFFGLSEQGVKTISKDFGDGAYACRLLKKGGYKNSKGGGGEEQWVNVGSWGKIIGALILRFSEFKFPVHYADS</sequence>
<keyword evidence="4" id="KW-0808">Transferase</keyword>
<evidence type="ECO:0000256" key="5">
    <source>
        <dbReference type="ARBA" id="ARBA00022989"/>
    </source>
</evidence>
<comment type="caution">
    <text evidence="7">The sequence shown here is derived from an EMBL/GenBank/DDBJ whole genome shotgun (WGS) entry which is preliminary data.</text>
</comment>
<feature type="non-terminal residue" evidence="7">
    <location>
        <position position="1"/>
    </location>
</feature>
<reference evidence="7 8" key="1">
    <citation type="submission" date="2018-05" db="EMBL/GenBank/DDBJ databases">
        <title>Draft genome sequence of Scytalidium lignicola DSM 105466, a ubiquitous saprotrophic fungus.</title>
        <authorList>
            <person name="Buettner E."/>
            <person name="Gebauer A.M."/>
            <person name="Hofrichter M."/>
            <person name="Liers C."/>
            <person name="Kellner H."/>
        </authorList>
    </citation>
    <scope>NUCLEOTIDE SEQUENCE [LARGE SCALE GENOMIC DNA]</scope>
    <source>
        <strain evidence="7 8">DSM 105466</strain>
    </source>
</reference>
<feature type="non-terminal residue" evidence="7">
    <location>
        <position position="283"/>
    </location>
</feature>
<keyword evidence="5" id="KW-1133">Transmembrane helix</keyword>
<keyword evidence="3" id="KW-1003">Cell membrane</keyword>
<organism evidence="7 8">
    <name type="scientific">Scytalidium lignicola</name>
    <name type="common">Hyphomycete</name>
    <dbReference type="NCBI Taxonomy" id="5539"/>
    <lineage>
        <taxon>Eukaryota</taxon>
        <taxon>Fungi</taxon>
        <taxon>Dikarya</taxon>
        <taxon>Ascomycota</taxon>
        <taxon>Pezizomycotina</taxon>
        <taxon>Leotiomycetes</taxon>
        <taxon>Leotiomycetes incertae sedis</taxon>
        <taxon>Scytalidium</taxon>
    </lineage>
</organism>
<protein>
    <recommendedName>
        <fullName evidence="2">chitin synthase</fullName>
        <ecNumber evidence="2">2.4.1.16</ecNumber>
    </recommendedName>
</protein>